<gene>
    <name evidence="10" type="ORF">PDIGIT_LOCUS1791</name>
</gene>
<feature type="domain" description="UTP23 sensor motif region" evidence="9">
    <location>
        <begin position="213"/>
        <end position="232"/>
    </location>
</feature>
<comment type="function">
    <text evidence="5">Involved in rRNA-processing and ribosome biogenesis.</text>
</comment>
<dbReference type="FunFam" id="3.40.50.1010:FF:000006">
    <property type="entry name" value="rRNA-processing protein UTP23 homolog"/>
    <property type="match status" value="1"/>
</dbReference>
<dbReference type="GO" id="GO:0006364">
    <property type="term" value="P:rRNA processing"/>
    <property type="evidence" value="ECO:0007669"/>
    <property type="project" value="UniProtKB-KW"/>
</dbReference>
<evidence type="ECO:0000256" key="2">
    <source>
        <dbReference type="ARBA" id="ARBA00022517"/>
    </source>
</evidence>
<comment type="similarity">
    <text evidence="6">Belongs to the UTP23/FCF1 family. UTP23 subfamily.</text>
</comment>
<name>A0A9W4U4P2_9PLEO</name>
<dbReference type="OrthoDB" id="25675at2759"/>
<dbReference type="SUPFAM" id="SSF88723">
    <property type="entry name" value="PIN domain-like"/>
    <property type="match status" value="1"/>
</dbReference>
<keyword evidence="4" id="KW-0539">Nucleus</keyword>
<evidence type="ECO:0000313" key="11">
    <source>
        <dbReference type="Proteomes" id="UP001152607"/>
    </source>
</evidence>
<dbReference type="InterPro" id="IPR057776">
    <property type="entry name" value="UTP23_sensor"/>
</dbReference>
<feature type="compositionally biased region" description="Basic and acidic residues" evidence="8">
    <location>
        <begin position="161"/>
        <end position="171"/>
    </location>
</feature>
<evidence type="ECO:0000256" key="4">
    <source>
        <dbReference type="ARBA" id="ARBA00023242"/>
    </source>
</evidence>
<protein>
    <recommendedName>
        <fullName evidence="7">U three protein 23</fullName>
    </recommendedName>
</protein>
<evidence type="ECO:0000256" key="6">
    <source>
        <dbReference type="ARBA" id="ARBA00038503"/>
    </source>
</evidence>
<dbReference type="Proteomes" id="UP001152607">
    <property type="component" value="Unassembled WGS sequence"/>
</dbReference>
<evidence type="ECO:0000259" key="9">
    <source>
        <dbReference type="Pfam" id="PF24779"/>
    </source>
</evidence>
<dbReference type="AlphaFoldDB" id="A0A9W4U4P2"/>
<reference evidence="10" key="1">
    <citation type="submission" date="2023-01" db="EMBL/GenBank/DDBJ databases">
        <authorList>
            <person name="Van Ghelder C."/>
            <person name="Rancurel C."/>
        </authorList>
    </citation>
    <scope>NUCLEOTIDE SEQUENCE</scope>
    <source>
        <strain evidence="10">CNCM I-4278</strain>
    </source>
</reference>
<keyword evidence="2" id="KW-0690">Ribosome biogenesis</keyword>
<accession>A0A9W4U4P2</accession>
<evidence type="ECO:0000313" key="10">
    <source>
        <dbReference type="EMBL" id="CAI6272838.1"/>
    </source>
</evidence>
<dbReference type="Pfam" id="PF24779">
    <property type="entry name" value="UTP23_sensor"/>
    <property type="match status" value="1"/>
</dbReference>
<keyword evidence="11" id="KW-1185">Reference proteome</keyword>
<dbReference type="InterPro" id="IPR029060">
    <property type="entry name" value="PIN-like_dom_sf"/>
</dbReference>
<sequence length="295" mass="33400">MKLKRAKAYRKLMHQYQIQFGFREPYQVLLDSAILEDAHRTKIDLVSRLQTVLQGQVKPMITQCSIRHLYNATPKNNALIEEAKTYERRRCNHHELENPLPDLECLKEVVDPKGSMTNKHRYVVASQDIDVRKHMRRIAGVPVIYISKSVMLLEPMGASSEEVRNREEKSKFKLGLKGARKPDAGQKRKREGNEEEDEDHAEGQSTDTKPQKKKRQQGPKQPNPLSVKKSKKVEKTAPSKNAKPRDPETSEPQPVTTGDADDGASSTRKRKRKHKPKGNGDATAAAEVEADAPES</sequence>
<feature type="compositionally biased region" description="Basic residues" evidence="8">
    <location>
        <begin position="267"/>
        <end position="277"/>
    </location>
</feature>
<dbReference type="Pfam" id="PF04900">
    <property type="entry name" value="Fcf1"/>
    <property type="match status" value="1"/>
</dbReference>
<dbReference type="Gene3D" id="3.40.50.1010">
    <property type="entry name" value="5'-nuclease"/>
    <property type="match status" value="1"/>
</dbReference>
<dbReference type="GO" id="GO:0032040">
    <property type="term" value="C:small-subunit processome"/>
    <property type="evidence" value="ECO:0007669"/>
    <property type="project" value="InterPro"/>
</dbReference>
<comment type="subcellular location">
    <subcellularLocation>
        <location evidence="1">Nucleus</location>
        <location evidence="1">Nucleolus</location>
    </subcellularLocation>
</comment>
<evidence type="ECO:0000256" key="7">
    <source>
        <dbReference type="ARBA" id="ARBA00076388"/>
    </source>
</evidence>
<evidence type="ECO:0000256" key="1">
    <source>
        <dbReference type="ARBA" id="ARBA00004604"/>
    </source>
</evidence>
<evidence type="ECO:0000256" key="8">
    <source>
        <dbReference type="SAM" id="MobiDB-lite"/>
    </source>
</evidence>
<dbReference type="CDD" id="cd09865">
    <property type="entry name" value="PIN_ScUtp23p-like"/>
    <property type="match status" value="1"/>
</dbReference>
<evidence type="ECO:0000256" key="3">
    <source>
        <dbReference type="ARBA" id="ARBA00022552"/>
    </source>
</evidence>
<dbReference type="PANTHER" id="PTHR12416">
    <property type="entry name" value="RRNA-PROCESSING PROTEIN UTP23 HOMOLOG"/>
    <property type="match status" value="1"/>
</dbReference>
<feature type="compositionally biased region" description="Basic and acidic residues" evidence="8">
    <location>
        <begin position="233"/>
        <end position="248"/>
    </location>
</feature>
<proteinExistence type="inferred from homology"/>
<feature type="region of interest" description="Disordered" evidence="8">
    <location>
        <begin position="157"/>
        <end position="295"/>
    </location>
</feature>
<keyword evidence="3" id="KW-0698">rRNA processing</keyword>
<dbReference type="InterPro" id="IPR006984">
    <property type="entry name" value="Fcf1/UTP23"/>
</dbReference>
<dbReference type="EMBL" id="CAOQHR010000001">
    <property type="protein sequence ID" value="CAI6272838.1"/>
    <property type="molecule type" value="Genomic_DNA"/>
</dbReference>
<evidence type="ECO:0000256" key="5">
    <source>
        <dbReference type="ARBA" id="ARBA00037300"/>
    </source>
</evidence>
<comment type="caution">
    <text evidence="10">The sequence shown here is derived from an EMBL/GenBank/DDBJ whole genome shotgun (WGS) entry which is preliminary data.</text>
</comment>
<organism evidence="10 11">
    <name type="scientific">Periconia digitata</name>
    <dbReference type="NCBI Taxonomy" id="1303443"/>
    <lineage>
        <taxon>Eukaryota</taxon>
        <taxon>Fungi</taxon>
        <taxon>Dikarya</taxon>
        <taxon>Ascomycota</taxon>
        <taxon>Pezizomycotina</taxon>
        <taxon>Dothideomycetes</taxon>
        <taxon>Pleosporomycetidae</taxon>
        <taxon>Pleosporales</taxon>
        <taxon>Massarineae</taxon>
        <taxon>Periconiaceae</taxon>
        <taxon>Periconia</taxon>
    </lineage>
</organism>